<feature type="domain" description="Fe/B12 periplasmic-binding" evidence="3">
    <location>
        <begin position="21"/>
        <end position="273"/>
    </location>
</feature>
<dbReference type="Gene3D" id="3.40.50.1980">
    <property type="entry name" value="Nitrogenase molybdenum iron protein domain"/>
    <property type="match status" value="2"/>
</dbReference>
<accession>A0A1H9EFM6</accession>
<keyword evidence="1 2" id="KW-0732">Signal</keyword>
<dbReference type="InterPro" id="IPR054828">
    <property type="entry name" value="Vit_B12_bind_prot"/>
</dbReference>
<dbReference type="SUPFAM" id="SSF53807">
    <property type="entry name" value="Helical backbone' metal receptor"/>
    <property type="match status" value="1"/>
</dbReference>
<dbReference type="STRING" id="489703.SAMN04488038_10519"/>
<dbReference type="NCBIfam" id="NF038402">
    <property type="entry name" value="TroA_like"/>
    <property type="match status" value="1"/>
</dbReference>
<gene>
    <name evidence="4" type="ORF">SAMN04488038_10519</name>
</gene>
<name>A0A1H9EFM6_9GAMM</name>
<dbReference type="PANTHER" id="PTHR30535">
    <property type="entry name" value="VITAMIN B12-BINDING PROTEIN"/>
    <property type="match status" value="1"/>
</dbReference>
<dbReference type="InterPro" id="IPR002491">
    <property type="entry name" value="ABC_transptr_periplasmic_BD"/>
</dbReference>
<sequence>MRRWLACAALALALPAAAQERIVTLAPHLAELVCAVGACAQLAGVAAYTDAPATAAALPRIGDAQGVNPEAVLALRPTRVLAWDGGTPTATIARLRGLGVRVDVLRVRSLDDIGPALLHLGDELQRPQAAQQAAQAYNARLAALRQRYASRPRLRAFYQIESGPAYTVNRDSPISAALTLCGADNVFAQLPTLSAAVSAEAVLAADPDVVVFTSDENRAALDAYWLRLGSARAADPRRRLQVDGTALTRQSPRVLDGIAALCEGLERVRRDAR</sequence>
<dbReference type="Proteomes" id="UP000199233">
    <property type="component" value="Unassembled WGS sequence"/>
</dbReference>
<proteinExistence type="predicted"/>
<feature type="signal peptide" evidence="2">
    <location>
        <begin position="1"/>
        <end position="18"/>
    </location>
</feature>
<evidence type="ECO:0000256" key="2">
    <source>
        <dbReference type="SAM" id="SignalP"/>
    </source>
</evidence>
<evidence type="ECO:0000256" key="1">
    <source>
        <dbReference type="ARBA" id="ARBA00022729"/>
    </source>
</evidence>
<evidence type="ECO:0000313" key="4">
    <source>
        <dbReference type="EMBL" id="SEQ24469.1"/>
    </source>
</evidence>
<dbReference type="AlphaFoldDB" id="A0A1H9EFM6"/>
<dbReference type="Pfam" id="PF01497">
    <property type="entry name" value="Peripla_BP_2"/>
    <property type="match status" value="1"/>
</dbReference>
<dbReference type="InterPro" id="IPR050902">
    <property type="entry name" value="ABC_Transporter_SBP"/>
</dbReference>
<dbReference type="OrthoDB" id="6495095at2"/>
<feature type="chain" id="PRO_5011468956" evidence="2">
    <location>
        <begin position="19"/>
        <end position="273"/>
    </location>
</feature>
<protein>
    <submittedName>
        <fullName evidence="4">Iron complex transport system substrate-binding protein</fullName>
    </submittedName>
</protein>
<organism evidence="4 5">
    <name type="scientific">Solimonas aquatica</name>
    <dbReference type="NCBI Taxonomy" id="489703"/>
    <lineage>
        <taxon>Bacteria</taxon>
        <taxon>Pseudomonadati</taxon>
        <taxon>Pseudomonadota</taxon>
        <taxon>Gammaproteobacteria</taxon>
        <taxon>Nevskiales</taxon>
        <taxon>Nevskiaceae</taxon>
        <taxon>Solimonas</taxon>
    </lineage>
</organism>
<reference evidence="4 5" key="1">
    <citation type="submission" date="2016-10" db="EMBL/GenBank/DDBJ databases">
        <authorList>
            <person name="de Groot N.N."/>
        </authorList>
    </citation>
    <scope>NUCLEOTIDE SEQUENCE [LARGE SCALE GENOMIC DNA]</scope>
    <source>
        <strain evidence="4 5">DSM 25927</strain>
    </source>
</reference>
<evidence type="ECO:0000313" key="5">
    <source>
        <dbReference type="Proteomes" id="UP000199233"/>
    </source>
</evidence>
<dbReference type="PANTHER" id="PTHR30535:SF4">
    <property type="entry name" value="HEMIN-BINDING PERIPLASMIC PROTEIN HMUT"/>
    <property type="match status" value="1"/>
</dbReference>
<keyword evidence="5" id="KW-1185">Reference proteome</keyword>
<evidence type="ECO:0000259" key="3">
    <source>
        <dbReference type="PROSITE" id="PS50983"/>
    </source>
</evidence>
<dbReference type="RefSeq" id="WP_093283923.1">
    <property type="nucleotide sequence ID" value="NZ_FOFS01000005.1"/>
</dbReference>
<dbReference type="PROSITE" id="PS50983">
    <property type="entry name" value="FE_B12_PBP"/>
    <property type="match status" value="1"/>
</dbReference>
<dbReference type="EMBL" id="FOFS01000005">
    <property type="protein sequence ID" value="SEQ24469.1"/>
    <property type="molecule type" value="Genomic_DNA"/>
</dbReference>